<evidence type="ECO:0000256" key="2">
    <source>
        <dbReference type="ARBA" id="ARBA00023315"/>
    </source>
</evidence>
<proteinExistence type="predicted"/>
<dbReference type="PROSITE" id="PS51186">
    <property type="entry name" value="GNAT"/>
    <property type="match status" value="1"/>
</dbReference>
<dbReference type="GO" id="GO:0016747">
    <property type="term" value="F:acyltransferase activity, transferring groups other than amino-acyl groups"/>
    <property type="evidence" value="ECO:0007669"/>
    <property type="project" value="InterPro"/>
</dbReference>
<reference evidence="4 5" key="1">
    <citation type="submission" date="2016-11" db="EMBL/GenBank/DDBJ databases">
        <authorList>
            <person name="Jaros S."/>
            <person name="Januszkiewicz K."/>
            <person name="Wedrychowicz H."/>
        </authorList>
    </citation>
    <scope>NUCLEOTIDE SEQUENCE [LARGE SCALE GENOMIC DNA]</scope>
    <source>
        <strain evidence="4 5">DSM 22153</strain>
    </source>
</reference>
<dbReference type="GO" id="GO:0005840">
    <property type="term" value="C:ribosome"/>
    <property type="evidence" value="ECO:0007669"/>
    <property type="project" value="UniProtKB-KW"/>
</dbReference>
<dbReference type="RefSeq" id="WP_073013807.1">
    <property type="nucleotide sequence ID" value="NZ_FRBW01000002.1"/>
</dbReference>
<dbReference type="STRING" id="735517.SAMN05444272_2036"/>
<dbReference type="EMBL" id="FRBW01000002">
    <property type="protein sequence ID" value="SHM20361.1"/>
    <property type="molecule type" value="Genomic_DNA"/>
</dbReference>
<dbReference type="CDD" id="cd02883">
    <property type="entry name" value="NUDIX_Hydrolase"/>
    <property type="match status" value="1"/>
</dbReference>
<dbReference type="OrthoDB" id="9806849at2"/>
<sequence>MTLKIRSARPEDADDLTAILHRAKASWGYSDEKMAGFRAQFRIDQDAIAKLDIVVAEVGGKPAGFAAGHLQPSYYQIDYLFVLPEMTGRGLGHLLLDRIHERAAILGAEKLRLDSDFHAQRFYSDRGFVQVSNRPSQMSDSGTIPVMEKPIPPMVQELKGLDIRLDQTSPWPFEAGNGEAIDAHWAQELDKNPHLWNGRVLKLTSHAFEDGFLTGVCHETSFAAFLAWRDWGAPDRTTRNLFGSALIRSREGHLLYGIMSNRTANAGHIYPPGGNIDMADVKEDGRVNVIGSLYRELVEETGLMEDEVIEGPLFAVFDGPRLCIGRVMNVDIPADELRTRILNHSLATEEQELSDVRILRTTDDALDPKTTTYARALARKLLPEPQK</sequence>
<dbReference type="Gene3D" id="3.40.630.30">
    <property type="match status" value="1"/>
</dbReference>
<dbReference type="Proteomes" id="UP000186002">
    <property type="component" value="Unassembled WGS sequence"/>
</dbReference>
<evidence type="ECO:0000313" key="4">
    <source>
        <dbReference type="EMBL" id="SHM20361.1"/>
    </source>
</evidence>
<dbReference type="InterPro" id="IPR000182">
    <property type="entry name" value="GNAT_dom"/>
</dbReference>
<dbReference type="PANTHER" id="PTHR43877">
    <property type="entry name" value="AMINOALKYLPHOSPHONATE N-ACETYLTRANSFERASE-RELATED-RELATED"/>
    <property type="match status" value="1"/>
</dbReference>
<keyword evidence="5" id="KW-1185">Reference proteome</keyword>
<protein>
    <submittedName>
        <fullName evidence="4">Ribosomal protein S18 acetylase RimI</fullName>
    </submittedName>
</protein>
<organism evidence="4 5">
    <name type="scientific">Roseibium suaedae</name>
    <dbReference type="NCBI Taxonomy" id="735517"/>
    <lineage>
        <taxon>Bacteria</taxon>
        <taxon>Pseudomonadati</taxon>
        <taxon>Pseudomonadota</taxon>
        <taxon>Alphaproteobacteria</taxon>
        <taxon>Hyphomicrobiales</taxon>
        <taxon>Stappiaceae</taxon>
        <taxon>Roseibium</taxon>
    </lineage>
</organism>
<dbReference type="Pfam" id="PF00583">
    <property type="entry name" value="Acetyltransf_1"/>
    <property type="match status" value="1"/>
</dbReference>
<name>A0A1M7GVP4_9HYPH</name>
<evidence type="ECO:0000259" key="3">
    <source>
        <dbReference type="PROSITE" id="PS51186"/>
    </source>
</evidence>
<keyword evidence="2" id="KW-0012">Acyltransferase</keyword>
<evidence type="ECO:0000313" key="5">
    <source>
        <dbReference type="Proteomes" id="UP000186002"/>
    </source>
</evidence>
<dbReference type="AlphaFoldDB" id="A0A1M7GVP4"/>
<gene>
    <name evidence="4" type="ORF">SAMN05444272_2036</name>
</gene>
<accession>A0A1M7GVP4</accession>
<keyword evidence="4" id="KW-0687">Ribonucleoprotein</keyword>
<keyword evidence="4" id="KW-0689">Ribosomal protein</keyword>
<evidence type="ECO:0000256" key="1">
    <source>
        <dbReference type="ARBA" id="ARBA00022679"/>
    </source>
</evidence>
<feature type="domain" description="N-acetyltransferase" evidence="3">
    <location>
        <begin position="3"/>
        <end position="152"/>
    </location>
</feature>
<keyword evidence="1" id="KW-0808">Transferase</keyword>
<dbReference type="CDD" id="cd04301">
    <property type="entry name" value="NAT_SF"/>
    <property type="match status" value="1"/>
</dbReference>
<dbReference type="InterPro" id="IPR016181">
    <property type="entry name" value="Acyl_CoA_acyltransferase"/>
</dbReference>
<dbReference type="SUPFAM" id="SSF55729">
    <property type="entry name" value="Acyl-CoA N-acyltransferases (Nat)"/>
    <property type="match status" value="1"/>
</dbReference>
<dbReference type="InterPro" id="IPR050832">
    <property type="entry name" value="Bact_Acetyltransf"/>
</dbReference>